<organism evidence="2 3">
    <name type="scientific">Methylobacterium phyllostachyos</name>
    <dbReference type="NCBI Taxonomy" id="582672"/>
    <lineage>
        <taxon>Bacteria</taxon>
        <taxon>Pseudomonadati</taxon>
        <taxon>Pseudomonadota</taxon>
        <taxon>Alphaproteobacteria</taxon>
        <taxon>Hyphomicrobiales</taxon>
        <taxon>Methylobacteriaceae</taxon>
        <taxon>Methylobacterium</taxon>
    </lineage>
</organism>
<protein>
    <submittedName>
        <fullName evidence="2">Uncharacterized protein</fullName>
    </submittedName>
</protein>
<dbReference type="Proteomes" id="UP000198704">
    <property type="component" value="Unassembled WGS sequence"/>
</dbReference>
<dbReference type="EMBL" id="FNHS01000011">
    <property type="protein sequence ID" value="SDN80699.1"/>
    <property type="molecule type" value="Genomic_DNA"/>
</dbReference>
<feature type="compositionally biased region" description="Polar residues" evidence="1">
    <location>
        <begin position="50"/>
        <end position="61"/>
    </location>
</feature>
<reference evidence="3" key="1">
    <citation type="submission" date="2016-10" db="EMBL/GenBank/DDBJ databases">
        <authorList>
            <person name="Varghese N."/>
            <person name="Submissions S."/>
        </authorList>
    </citation>
    <scope>NUCLEOTIDE SEQUENCE [LARGE SCALE GENOMIC DNA]</scope>
    <source>
        <strain evidence="3">BL47</strain>
    </source>
</reference>
<gene>
    <name evidence="2" type="ORF">SAMN05216360_111150</name>
</gene>
<evidence type="ECO:0000256" key="1">
    <source>
        <dbReference type="SAM" id="MobiDB-lite"/>
    </source>
</evidence>
<sequence length="67" mass="7503">MYDVAEERQGGLVRDLEERLSMVARGDGRFAALVHAPTHFARSGRHTTRAHTNQSRTTTLVPTRARS</sequence>
<proteinExistence type="predicted"/>
<keyword evidence="3" id="KW-1185">Reference proteome</keyword>
<feature type="region of interest" description="Disordered" evidence="1">
    <location>
        <begin position="40"/>
        <end position="67"/>
    </location>
</feature>
<evidence type="ECO:0000313" key="2">
    <source>
        <dbReference type="EMBL" id="SDN80699.1"/>
    </source>
</evidence>
<dbReference type="AlphaFoldDB" id="A0A1H0EEI7"/>
<accession>A0A1H0EEI7</accession>
<evidence type="ECO:0000313" key="3">
    <source>
        <dbReference type="Proteomes" id="UP000198704"/>
    </source>
</evidence>
<name>A0A1H0EEI7_9HYPH</name>